<organism evidence="2 3">
    <name type="scientific">Synaphobranchus kaupii</name>
    <name type="common">Kaup's arrowtooth eel</name>
    <dbReference type="NCBI Taxonomy" id="118154"/>
    <lineage>
        <taxon>Eukaryota</taxon>
        <taxon>Metazoa</taxon>
        <taxon>Chordata</taxon>
        <taxon>Craniata</taxon>
        <taxon>Vertebrata</taxon>
        <taxon>Euteleostomi</taxon>
        <taxon>Actinopterygii</taxon>
        <taxon>Neopterygii</taxon>
        <taxon>Teleostei</taxon>
        <taxon>Anguilliformes</taxon>
        <taxon>Synaphobranchidae</taxon>
        <taxon>Synaphobranchus</taxon>
    </lineage>
</organism>
<evidence type="ECO:0000313" key="2">
    <source>
        <dbReference type="EMBL" id="KAJ8340969.1"/>
    </source>
</evidence>
<name>A0A9Q1ELB2_SYNKA</name>
<feature type="region of interest" description="Disordered" evidence="1">
    <location>
        <begin position="1"/>
        <end position="24"/>
    </location>
</feature>
<sequence>MSGMARMRYAESHNEHAQQQPVLVWKRVRGESGAKQLGRGPRAMKGFGVVLGASGVRPQGGGGKTRRGGLGGGQSGSERAARPLPPSPALCRALGVNGAQISGAAGGHGDSGPGGKGTPASSSSRAAVATAEKAPEPLLGNESNSGAGPSSPFTCGDGVWRTIGCSQNEGRPSSTQAHFDPRSIVKLEEDSIPTAHRKCCNLGMDRIGVGGGRGGRRAPTKRSYVEARESKGIFLL</sequence>
<gene>
    <name evidence="2" type="ORF">SKAU_G00332600</name>
</gene>
<proteinExistence type="predicted"/>
<feature type="compositionally biased region" description="Gly residues" evidence="1">
    <location>
        <begin position="104"/>
        <end position="117"/>
    </location>
</feature>
<dbReference type="AlphaFoldDB" id="A0A9Q1ELB2"/>
<evidence type="ECO:0000313" key="3">
    <source>
        <dbReference type="Proteomes" id="UP001152622"/>
    </source>
</evidence>
<keyword evidence="3" id="KW-1185">Reference proteome</keyword>
<evidence type="ECO:0000256" key="1">
    <source>
        <dbReference type="SAM" id="MobiDB-lite"/>
    </source>
</evidence>
<feature type="region of interest" description="Disordered" evidence="1">
    <location>
        <begin position="53"/>
        <end position="153"/>
    </location>
</feature>
<accession>A0A9Q1ELB2</accession>
<comment type="caution">
    <text evidence="2">The sequence shown here is derived from an EMBL/GenBank/DDBJ whole genome shotgun (WGS) entry which is preliminary data.</text>
</comment>
<dbReference type="EMBL" id="JAINUF010000015">
    <property type="protein sequence ID" value="KAJ8340969.1"/>
    <property type="molecule type" value="Genomic_DNA"/>
</dbReference>
<protein>
    <submittedName>
        <fullName evidence="2">Uncharacterized protein</fullName>
    </submittedName>
</protein>
<dbReference type="Proteomes" id="UP001152622">
    <property type="component" value="Chromosome 15"/>
</dbReference>
<reference evidence="2" key="1">
    <citation type="journal article" date="2023" name="Science">
        <title>Genome structures resolve the early diversification of teleost fishes.</title>
        <authorList>
            <person name="Parey E."/>
            <person name="Louis A."/>
            <person name="Montfort J."/>
            <person name="Bouchez O."/>
            <person name="Roques C."/>
            <person name="Iampietro C."/>
            <person name="Lluch J."/>
            <person name="Castinel A."/>
            <person name="Donnadieu C."/>
            <person name="Desvignes T."/>
            <person name="Floi Bucao C."/>
            <person name="Jouanno E."/>
            <person name="Wen M."/>
            <person name="Mejri S."/>
            <person name="Dirks R."/>
            <person name="Jansen H."/>
            <person name="Henkel C."/>
            <person name="Chen W.J."/>
            <person name="Zahm M."/>
            <person name="Cabau C."/>
            <person name="Klopp C."/>
            <person name="Thompson A.W."/>
            <person name="Robinson-Rechavi M."/>
            <person name="Braasch I."/>
            <person name="Lecointre G."/>
            <person name="Bobe J."/>
            <person name="Postlethwait J.H."/>
            <person name="Berthelot C."/>
            <person name="Roest Crollius H."/>
            <person name="Guiguen Y."/>
        </authorList>
    </citation>
    <scope>NUCLEOTIDE SEQUENCE</scope>
    <source>
        <strain evidence="2">WJC10195</strain>
    </source>
</reference>
<feature type="compositionally biased region" description="Polar residues" evidence="1">
    <location>
        <begin position="141"/>
        <end position="153"/>
    </location>
</feature>
<feature type="compositionally biased region" description="Low complexity" evidence="1">
    <location>
        <begin position="120"/>
        <end position="131"/>
    </location>
</feature>
<feature type="compositionally biased region" description="Gly residues" evidence="1">
    <location>
        <begin position="58"/>
        <end position="75"/>
    </location>
</feature>